<feature type="region of interest" description="Disordered" evidence="1">
    <location>
        <begin position="392"/>
        <end position="411"/>
    </location>
</feature>
<sequence length="550" mass="61959">MDTSDILGQILSEESPDEILDHYTEDSDPTQLVRCSSRIAAWNPFSISEWPKERILATLYSLNVQVPPDLNQDQLLIFLQEVNQDPQPPSTNVSSLPRSTGRKATEKRKNISNDQASPTSKKVKTSNPPQASAQQGDDRVLTALLSIQGSLSDMDNRIQVLESERSASAPRAMFDGQTSSSTSNCALIPDLALPRRSLGSALPAASTGVPFFPPAAAISPQLRAQILSALRFSDNSMKITFTLFLAHLTCCFLVMDTSDILGQILSEESPDEILDHYTEDSDPTQLVRRSSRIAARNPFSISEWPKERILATLYSLNVQVPPDLNQDQLLTFLQEVNQDPQPHLPTYLLFPDLPAAKPRRKEKIYPMIKHLQLQRRLKHLIPLKLQHNRETTGSSQRCCQSKDQSPTWTTGSRRWNRSARLLHLGRCLTGRLQARHQTAPLFLTWLFPEDLPDQLYLPLPPGCPFSPQQLLFLPNCALKSCQDVLNGETIKVKAIIHGLCELQALSWQEAEEVFLRGPTYHPRYACNLHLQKKYYLLLHNIFDNGIHLLF</sequence>
<evidence type="ECO:0000313" key="2">
    <source>
        <dbReference type="EMBL" id="ROL45242.1"/>
    </source>
</evidence>
<comment type="caution">
    <text evidence="2">The sequence shown here is derived from an EMBL/GenBank/DDBJ whole genome shotgun (WGS) entry which is preliminary data.</text>
</comment>
<feature type="region of interest" description="Disordered" evidence="1">
    <location>
        <begin position="82"/>
        <end position="139"/>
    </location>
</feature>
<proteinExistence type="predicted"/>
<accession>A0A3N0YG58</accession>
<feature type="compositionally biased region" description="Polar residues" evidence="1">
    <location>
        <begin position="82"/>
        <end position="98"/>
    </location>
</feature>
<name>A0A3N0YG58_ANAGA</name>
<feature type="compositionally biased region" description="Polar residues" evidence="1">
    <location>
        <begin position="112"/>
        <end position="135"/>
    </location>
</feature>
<dbReference type="EMBL" id="RJVU01042598">
    <property type="protein sequence ID" value="ROL45242.1"/>
    <property type="molecule type" value="Genomic_DNA"/>
</dbReference>
<evidence type="ECO:0000313" key="3">
    <source>
        <dbReference type="Proteomes" id="UP000281406"/>
    </source>
</evidence>
<gene>
    <name evidence="2" type="ORF">DPX16_17853</name>
</gene>
<dbReference type="OrthoDB" id="10669006at2759"/>
<organism evidence="2 3">
    <name type="scientific">Anabarilius grahami</name>
    <name type="common">Kanglang fish</name>
    <name type="synonym">Barilius grahami</name>
    <dbReference type="NCBI Taxonomy" id="495550"/>
    <lineage>
        <taxon>Eukaryota</taxon>
        <taxon>Metazoa</taxon>
        <taxon>Chordata</taxon>
        <taxon>Craniata</taxon>
        <taxon>Vertebrata</taxon>
        <taxon>Euteleostomi</taxon>
        <taxon>Actinopterygii</taxon>
        <taxon>Neopterygii</taxon>
        <taxon>Teleostei</taxon>
        <taxon>Ostariophysi</taxon>
        <taxon>Cypriniformes</taxon>
        <taxon>Xenocyprididae</taxon>
        <taxon>Xenocypridinae</taxon>
        <taxon>Xenocypridinae incertae sedis</taxon>
        <taxon>Anabarilius</taxon>
    </lineage>
</organism>
<keyword evidence="3" id="KW-1185">Reference proteome</keyword>
<dbReference type="Proteomes" id="UP000281406">
    <property type="component" value="Unassembled WGS sequence"/>
</dbReference>
<protein>
    <submittedName>
        <fullName evidence="2">Uncharacterized protein</fullName>
    </submittedName>
</protein>
<reference evidence="2 3" key="1">
    <citation type="submission" date="2018-10" db="EMBL/GenBank/DDBJ databases">
        <title>Genome assembly for a Yunnan-Guizhou Plateau 3E fish, Anabarilius grahami (Regan), and its evolutionary and genetic applications.</title>
        <authorList>
            <person name="Jiang W."/>
        </authorList>
    </citation>
    <scope>NUCLEOTIDE SEQUENCE [LARGE SCALE GENOMIC DNA]</scope>
    <source>
        <strain evidence="2">AG-KIZ</strain>
        <tissue evidence="2">Muscle</tissue>
    </source>
</reference>
<dbReference type="AlphaFoldDB" id="A0A3N0YG58"/>
<evidence type="ECO:0000256" key="1">
    <source>
        <dbReference type="SAM" id="MobiDB-lite"/>
    </source>
</evidence>